<keyword evidence="4" id="KW-0862">Zinc</keyword>
<sequence>MCNACGRKFAFPNQVLRHQKNYHMGEKKFACNDCNMRFATKTLLSLHIVKHSPARLFTCQYCDKTFKRAKNLGTHVRIHLNDKRYVCSLCKDAFVQQSSLKYHITRKHPETV</sequence>
<feature type="domain" description="C2H2-type" evidence="6">
    <location>
        <begin position="85"/>
        <end position="112"/>
    </location>
</feature>
<feature type="domain" description="C2H2-type" evidence="6">
    <location>
        <begin position="1"/>
        <end position="28"/>
    </location>
</feature>
<dbReference type="InterPro" id="IPR013087">
    <property type="entry name" value="Znf_C2H2_type"/>
</dbReference>
<dbReference type="SMART" id="SM00355">
    <property type="entry name" value="ZnF_C2H2"/>
    <property type="match status" value="4"/>
</dbReference>
<keyword evidence="8" id="KW-1185">Reference proteome</keyword>
<dbReference type="EMBL" id="CAVLGL010000082">
    <property type="protein sequence ID" value="CAK1587562.1"/>
    <property type="molecule type" value="Genomic_DNA"/>
</dbReference>
<keyword evidence="2" id="KW-0677">Repeat</keyword>
<evidence type="ECO:0000256" key="3">
    <source>
        <dbReference type="ARBA" id="ARBA00022771"/>
    </source>
</evidence>
<dbReference type="Gene3D" id="3.30.160.60">
    <property type="entry name" value="Classic Zinc Finger"/>
    <property type="match status" value="3"/>
</dbReference>
<organism evidence="7 8">
    <name type="scientific">Parnassius mnemosyne</name>
    <name type="common">clouded apollo</name>
    <dbReference type="NCBI Taxonomy" id="213953"/>
    <lineage>
        <taxon>Eukaryota</taxon>
        <taxon>Metazoa</taxon>
        <taxon>Ecdysozoa</taxon>
        <taxon>Arthropoda</taxon>
        <taxon>Hexapoda</taxon>
        <taxon>Insecta</taxon>
        <taxon>Pterygota</taxon>
        <taxon>Neoptera</taxon>
        <taxon>Endopterygota</taxon>
        <taxon>Lepidoptera</taxon>
        <taxon>Glossata</taxon>
        <taxon>Ditrysia</taxon>
        <taxon>Papilionoidea</taxon>
        <taxon>Papilionidae</taxon>
        <taxon>Parnassiinae</taxon>
        <taxon>Parnassini</taxon>
        <taxon>Parnassius</taxon>
        <taxon>Driopa</taxon>
    </lineage>
</organism>
<dbReference type="GO" id="GO:0005634">
    <property type="term" value="C:nucleus"/>
    <property type="evidence" value="ECO:0007669"/>
    <property type="project" value="TreeGrafter"/>
</dbReference>
<dbReference type="GO" id="GO:0008270">
    <property type="term" value="F:zinc ion binding"/>
    <property type="evidence" value="ECO:0007669"/>
    <property type="project" value="UniProtKB-KW"/>
</dbReference>
<dbReference type="GO" id="GO:0000977">
    <property type="term" value="F:RNA polymerase II transcription regulatory region sequence-specific DNA binding"/>
    <property type="evidence" value="ECO:0007669"/>
    <property type="project" value="TreeGrafter"/>
</dbReference>
<dbReference type="PROSITE" id="PS00028">
    <property type="entry name" value="ZINC_FINGER_C2H2_1"/>
    <property type="match status" value="4"/>
</dbReference>
<evidence type="ECO:0000256" key="4">
    <source>
        <dbReference type="ARBA" id="ARBA00022833"/>
    </source>
</evidence>
<feature type="domain" description="C2H2-type" evidence="6">
    <location>
        <begin position="57"/>
        <end position="84"/>
    </location>
</feature>
<dbReference type="SUPFAM" id="SSF57667">
    <property type="entry name" value="beta-beta-alpha zinc fingers"/>
    <property type="match status" value="2"/>
</dbReference>
<feature type="domain" description="C2H2-type" evidence="6">
    <location>
        <begin position="29"/>
        <end position="56"/>
    </location>
</feature>
<dbReference type="AlphaFoldDB" id="A0AAV1KZQ5"/>
<keyword evidence="3 5" id="KW-0863">Zinc-finger</keyword>
<comment type="caution">
    <text evidence="7">The sequence shown here is derived from an EMBL/GenBank/DDBJ whole genome shotgun (WGS) entry which is preliminary data.</text>
</comment>
<reference evidence="7 8" key="1">
    <citation type="submission" date="2023-11" db="EMBL/GenBank/DDBJ databases">
        <authorList>
            <person name="Hedman E."/>
            <person name="Englund M."/>
            <person name="Stromberg M."/>
            <person name="Nyberg Akerstrom W."/>
            <person name="Nylinder S."/>
            <person name="Jareborg N."/>
            <person name="Kallberg Y."/>
            <person name="Kronander E."/>
        </authorList>
    </citation>
    <scope>NUCLEOTIDE SEQUENCE [LARGE SCALE GENOMIC DNA]</scope>
</reference>
<evidence type="ECO:0000313" key="8">
    <source>
        <dbReference type="Proteomes" id="UP001314205"/>
    </source>
</evidence>
<gene>
    <name evidence="7" type="ORF">PARMNEM_LOCUS8340</name>
</gene>
<evidence type="ECO:0000256" key="1">
    <source>
        <dbReference type="ARBA" id="ARBA00022723"/>
    </source>
</evidence>
<evidence type="ECO:0000313" key="7">
    <source>
        <dbReference type="EMBL" id="CAK1587562.1"/>
    </source>
</evidence>
<dbReference type="Proteomes" id="UP001314205">
    <property type="component" value="Unassembled WGS sequence"/>
</dbReference>
<dbReference type="Pfam" id="PF00096">
    <property type="entry name" value="zf-C2H2"/>
    <property type="match status" value="3"/>
</dbReference>
<name>A0AAV1KZQ5_9NEOP</name>
<evidence type="ECO:0000259" key="6">
    <source>
        <dbReference type="PROSITE" id="PS50157"/>
    </source>
</evidence>
<evidence type="ECO:0000256" key="2">
    <source>
        <dbReference type="ARBA" id="ARBA00022737"/>
    </source>
</evidence>
<accession>A0AAV1KZQ5</accession>
<protein>
    <recommendedName>
        <fullName evidence="6">C2H2-type domain-containing protein</fullName>
    </recommendedName>
</protein>
<keyword evidence="1" id="KW-0479">Metal-binding</keyword>
<dbReference type="PROSITE" id="PS50157">
    <property type="entry name" value="ZINC_FINGER_C2H2_2"/>
    <property type="match status" value="4"/>
</dbReference>
<proteinExistence type="predicted"/>
<dbReference type="InterPro" id="IPR036236">
    <property type="entry name" value="Znf_C2H2_sf"/>
</dbReference>
<dbReference type="FunFam" id="3.30.160.60:FF:000110">
    <property type="entry name" value="Zinc finger protein-like"/>
    <property type="match status" value="1"/>
</dbReference>
<dbReference type="GO" id="GO:0000981">
    <property type="term" value="F:DNA-binding transcription factor activity, RNA polymerase II-specific"/>
    <property type="evidence" value="ECO:0007669"/>
    <property type="project" value="TreeGrafter"/>
</dbReference>
<evidence type="ECO:0000256" key="5">
    <source>
        <dbReference type="PROSITE-ProRule" id="PRU00042"/>
    </source>
</evidence>
<dbReference type="PANTHER" id="PTHR24379">
    <property type="entry name" value="KRAB AND ZINC FINGER DOMAIN-CONTAINING"/>
    <property type="match status" value="1"/>
</dbReference>
<dbReference type="PANTHER" id="PTHR24379:SF127">
    <property type="entry name" value="BLOODY FINGERS-RELATED"/>
    <property type="match status" value="1"/>
</dbReference>